<name>J9GJJ9_9ZZZZ</name>
<evidence type="ECO:0000313" key="1">
    <source>
        <dbReference type="EMBL" id="EJW99774.1"/>
    </source>
</evidence>
<proteinExistence type="predicted"/>
<sequence>MKNVNIPESDICMIDLKNTGCFWCLSRKYIYLKKPGCFRTAGFLKSESIRLNFSLYRP</sequence>
<comment type="caution">
    <text evidence="1">The sequence shown here is derived from an EMBL/GenBank/DDBJ whole genome shotgun (WGS) entry which is preliminary data.</text>
</comment>
<dbReference type="EMBL" id="AMCI01003657">
    <property type="protein sequence ID" value="EJW99774.1"/>
    <property type="molecule type" value="Genomic_DNA"/>
</dbReference>
<accession>J9GJJ9</accession>
<organism evidence="1">
    <name type="scientific">gut metagenome</name>
    <dbReference type="NCBI Taxonomy" id="749906"/>
    <lineage>
        <taxon>unclassified sequences</taxon>
        <taxon>metagenomes</taxon>
        <taxon>organismal metagenomes</taxon>
    </lineage>
</organism>
<protein>
    <submittedName>
        <fullName evidence="1">Uncharacterized protein</fullName>
    </submittedName>
</protein>
<gene>
    <name evidence="1" type="ORF">EVA_12120</name>
</gene>
<reference evidence="1" key="1">
    <citation type="journal article" date="2012" name="PLoS ONE">
        <title>Gene sets for utilization of primary and secondary nutrition supplies in the distal gut of endangered iberian lynx.</title>
        <authorList>
            <person name="Alcaide M."/>
            <person name="Messina E."/>
            <person name="Richter M."/>
            <person name="Bargiela R."/>
            <person name="Peplies J."/>
            <person name="Huws S.A."/>
            <person name="Newbold C.J."/>
            <person name="Golyshin P.N."/>
            <person name="Simon M.A."/>
            <person name="Lopez G."/>
            <person name="Yakimov M.M."/>
            <person name="Ferrer M."/>
        </authorList>
    </citation>
    <scope>NUCLEOTIDE SEQUENCE</scope>
</reference>
<dbReference type="AlphaFoldDB" id="J9GJJ9"/>